<comment type="caution">
    <text evidence="1">The sequence shown here is derived from an EMBL/GenBank/DDBJ whole genome shotgun (WGS) entry which is preliminary data.</text>
</comment>
<gene>
    <name evidence="1" type="ORF">GCM10010307_17740</name>
</gene>
<dbReference type="Proteomes" id="UP001500151">
    <property type="component" value="Unassembled WGS sequence"/>
</dbReference>
<protein>
    <submittedName>
        <fullName evidence="1">Uncharacterized protein</fullName>
    </submittedName>
</protein>
<keyword evidence="2" id="KW-1185">Reference proteome</keyword>
<sequence length="605" mass="63717">MADYTQPDVVPKRVRFFDGQFLQDQDFIDEQRFHLDRERRQSRLLRLTGVSTGLTVTAAEPSRITVTRGMAVDSLGRHLVLAADTALPLGEGFEDRQGIEVHLAYREAATDVAQTGGASARRWDESPRIVVVAPDGTTTVAPDDAPPDLDGPTVLLARLAVAENGEVTVDPTAAQRSTLSVAGALGVGTDAPGSDLEIGDYGPQDRHLTFKVAGGDGHRSGIRLRAGSESENEGYSLEYDQRPVEGQGLHVRTHGPDDPEGGTTRLFVAPGGDVGIGTTAPGNDGRWDRVVDVVGAGRTKLSVRTANVEGGVVAHDTGVFGAKAGMVVGTVSASPLTLATGGAARLSVTADGHVGVGATAPAGTEGWGRVVDVVGAGSTKLSVRTAKVDAWVLARDTGMFGAAAGMVVGTATNSPLTFVTSQASRLAIAASGDVGIGTGKPTSRLTVSAEDNHLQLRRERIQPDEDNKYVFLELLQDDSGPATFPPASFNIRFKHHGYFQHRIEAGRHGFHFKHGDLQDDTYRNIHAARVTATELAIGSVVIGEAELAVLKKLAAGELNVQLFNVPQAKYAFVSSGPVSGTVHSVWANSGSSDAYRWVLKPLVQD</sequence>
<evidence type="ECO:0000313" key="2">
    <source>
        <dbReference type="Proteomes" id="UP001500151"/>
    </source>
</evidence>
<proteinExistence type="predicted"/>
<name>A0ABN3QKY7_9ACTN</name>
<accession>A0ABN3QKY7</accession>
<dbReference type="RefSeq" id="WP_344388770.1">
    <property type="nucleotide sequence ID" value="NZ_BAAASJ010000020.1"/>
</dbReference>
<organism evidence="1 2">
    <name type="scientific">Streptomyces vastus</name>
    <dbReference type="NCBI Taxonomy" id="285451"/>
    <lineage>
        <taxon>Bacteria</taxon>
        <taxon>Bacillati</taxon>
        <taxon>Actinomycetota</taxon>
        <taxon>Actinomycetes</taxon>
        <taxon>Kitasatosporales</taxon>
        <taxon>Streptomycetaceae</taxon>
        <taxon>Streptomyces</taxon>
    </lineage>
</organism>
<evidence type="ECO:0000313" key="1">
    <source>
        <dbReference type="EMBL" id="GAA2628123.1"/>
    </source>
</evidence>
<dbReference type="EMBL" id="BAAASJ010000020">
    <property type="protein sequence ID" value="GAA2628123.1"/>
    <property type="molecule type" value="Genomic_DNA"/>
</dbReference>
<reference evidence="1 2" key="1">
    <citation type="journal article" date="2019" name="Int. J. Syst. Evol. Microbiol.">
        <title>The Global Catalogue of Microorganisms (GCM) 10K type strain sequencing project: providing services to taxonomists for standard genome sequencing and annotation.</title>
        <authorList>
            <consortium name="The Broad Institute Genomics Platform"/>
            <consortium name="The Broad Institute Genome Sequencing Center for Infectious Disease"/>
            <person name="Wu L."/>
            <person name="Ma J."/>
        </authorList>
    </citation>
    <scope>NUCLEOTIDE SEQUENCE [LARGE SCALE GENOMIC DNA]</scope>
    <source>
        <strain evidence="1 2">JCM 4524</strain>
    </source>
</reference>